<dbReference type="Proteomes" id="UP000054047">
    <property type="component" value="Unassembled WGS sequence"/>
</dbReference>
<dbReference type="AlphaFoldDB" id="A0A0C2GW08"/>
<evidence type="ECO:0000313" key="1">
    <source>
        <dbReference type="EMBL" id="KIH65705.1"/>
    </source>
</evidence>
<evidence type="ECO:0000313" key="2">
    <source>
        <dbReference type="Proteomes" id="UP000054047"/>
    </source>
</evidence>
<proteinExistence type="predicted"/>
<protein>
    <submittedName>
        <fullName evidence="1">Uncharacterized protein</fullName>
    </submittedName>
</protein>
<keyword evidence="2" id="KW-1185">Reference proteome</keyword>
<dbReference type="EMBL" id="KN727428">
    <property type="protein sequence ID" value="KIH65705.1"/>
    <property type="molecule type" value="Genomic_DNA"/>
</dbReference>
<reference evidence="1 2" key="1">
    <citation type="submission" date="2013-12" db="EMBL/GenBank/DDBJ databases">
        <title>Draft genome of the parsitic nematode Ancylostoma duodenale.</title>
        <authorList>
            <person name="Mitreva M."/>
        </authorList>
    </citation>
    <scope>NUCLEOTIDE SEQUENCE [LARGE SCALE GENOMIC DNA]</scope>
    <source>
        <strain evidence="1 2">Zhejiang</strain>
    </source>
</reference>
<sequence>MVKQSQLAPPMEITREGYALPDLQGYKDGQPVTTNKDQVNSHRIILDTGALFLLKVSSGE</sequence>
<gene>
    <name evidence="1" type="ORF">ANCDUO_03974</name>
</gene>
<organism evidence="1 2">
    <name type="scientific">Ancylostoma duodenale</name>
    <dbReference type="NCBI Taxonomy" id="51022"/>
    <lineage>
        <taxon>Eukaryota</taxon>
        <taxon>Metazoa</taxon>
        <taxon>Ecdysozoa</taxon>
        <taxon>Nematoda</taxon>
        <taxon>Chromadorea</taxon>
        <taxon>Rhabditida</taxon>
        <taxon>Rhabditina</taxon>
        <taxon>Rhabditomorpha</taxon>
        <taxon>Strongyloidea</taxon>
        <taxon>Ancylostomatidae</taxon>
        <taxon>Ancylostomatinae</taxon>
        <taxon>Ancylostoma</taxon>
    </lineage>
</organism>
<accession>A0A0C2GW08</accession>
<dbReference type="OrthoDB" id="428111at2759"/>
<name>A0A0C2GW08_9BILA</name>